<dbReference type="EMBL" id="CAJVQA010005570">
    <property type="protein sequence ID" value="CAG8623481.1"/>
    <property type="molecule type" value="Genomic_DNA"/>
</dbReference>
<proteinExistence type="predicted"/>
<sequence>MAGDVALKFIKKYSQVSKKPLFRSTKDGLLFLDTLRKDHTKPILSAVEEILQQQEIVTNCLFDYQEVYSLVEASTWNHAQQYIPFENKVLAIMLYLDATILDCLEKSSSHPIYISLENIPTNLHNRVESKALVGIIPILQETKEE</sequence>
<name>A0A9N9GNK9_9GLOM</name>
<reference evidence="1" key="1">
    <citation type="submission" date="2021-06" db="EMBL/GenBank/DDBJ databases">
        <authorList>
            <person name="Kallberg Y."/>
            <person name="Tangrot J."/>
            <person name="Rosling A."/>
        </authorList>
    </citation>
    <scope>NUCLEOTIDE SEQUENCE</scope>
    <source>
        <strain evidence="1">FL966</strain>
    </source>
</reference>
<gene>
    <name evidence="1" type="ORF">CPELLU_LOCUS8041</name>
</gene>
<comment type="caution">
    <text evidence="1">The sequence shown here is derived from an EMBL/GenBank/DDBJ whole genome shotgun (WGS) entry which is preliminary data.</text>
</comment>
<dbReference type="AlphaFoldDB" id="A0A9N9GNK9"/>
<organism evidence="1 2">
    <name type="scientific">Cetraspora pellucida</name>
    <dbReference type="NCBI Taxonomy" id="1433469"/>
    <lineage>
        <taxon>Eukaryota</taxon>
        <taxon>Fungi</taxon>
        <taxon>Fungi incertae sedis</taxon>
        <taxon>Mucoromycota</taxon>
        <taxon>Glomeromycotina</taxon>
        <taxon>Glomeromycetes</taxon>
        <taxon>Diversisporales</taxon>
        <taxon>Gigasporaceae</taxon>
        <taxon>Cetraspora</taxon>
    </lineage>
</organism>
<dbReference type="Proteomes" id="UP000789759">
    <property type="component" value="Unassembled WGS sequence"/>
</dbReference>
<accession>A0A9N9GNK9</accession>
<dbReference type="OrthoDB" id="2439173at2759"/>
<protein>
    <submittedName>
        <fullName evidence="1">4427_t:CDS:1</fullName>
    </submittedName>
</protein>
<keyword evidence="2" id="KW-1185">Reference proteome</keyword>
<evidence type="ECO:0000313" key="2">
    <source>
        <dbReference type="Proteomes" id="UP000789759"/>
    </source>
</evidence>
<evidence type="ECO:0000313" key="1">
    <source>
        <dbReference type="EMBL" id="CAG8623481.1"/>
    </source>
</evidence>